<evidence type="ECO:0000259" key="8">
    <source>
        <dbReference type="Pfam" id="PF00482"/>
    </source>
</evidence>
<dbReference type="PANTHER" id="PTHR35007:SF3">
    <property type="entry name" value="POSSIBLE CONSERVED ALANINE RICH MEMBRANE PROTEIN"/>
    <property type="match status" value="1"/>
</dbReference>
<evidence type="ECO:0000313" key="9">
    <source>
        <dbReference type="EMBL" id="BCJ26416.1"/>
    </source>
</evidence>
<keyword evidence="5 7" id="KW-0472">Membrane</keyword>
<dbReference type="RefSeq" id="WP_084131740.1">
    <property type="nucleotide sequence ID" value="NZ_AP023354.1"/>
</dbReference>
<feature type="transmembrane region" description="Helical" evidence="7">
    <location>
        <begin position="58"/>
        <end position="91"/>
    </location>
</feature>
<feature type="transmembrane region" description="Helical" evidence="7">
    <location>
        <begin position="111"/>
        <end position="138"/>
    </location>
</feature>
<evidence type="ECO:0000256" key="3">
    <source>
        <dbReference type="ARBA" id="ARBA00022692"/>
    </source>
</evidence>
<feature type="domain" description="Type II secretion system protein GspF" evidence="8">
    <location>
        <begin position="114"/>
        <end position="233"/>
    </location>
</feature>
<dbReference type="AlphaFoldDB" id="A0A810KVS6"/>
<gene>
    <name evidence="9" type="ORF">Asera_05240</name>
</gene>
<keyword evidence="3 7" id="KW-0812">Transmembrane</keyword>
<evidence type="ECO:0000256" key="7">
    <source>
        <dbReference type="SAM" id="Phobius"/>
    </source>
</evidence>
<evidence type="ECO:0000256" key="4">
    <source>
        <dbReference type="ARBA" id="ARBA00022989"/>
    </source>
</evidence>
<feature type="region of interest" description="Disordered" evidence="6">
    <location>
        <begin position="31"/>
        <end position="52"/>
    </location>
</feature>
<dbReference type="InterPro" id="IPR018076">
    <property type="entry name" value="T2SS_GspF_dom"/>
</dbReference>
<keyword evidence="2" id="KW-1003">Cell membrane</keyword>
<dbReference type="GO" id="GO:0005886">
    <property type="term" value="C:plasma membrane"/>
    <property type="evidence" value="ECO:0007669"/>
    <property type="project" value="UniProtKB-SubCell"/>
</dbReference>
<organism evidence="9 10">
    <name type="scientific">Actinocatenispora sera</name>
    <dbReference type="NCBI Taxonomy" id="390989"/>
    <lineage>
        <taxon>Bacteria</taxon>
        <taxon>Bacillati</taxon>
        <taxon>Actinomycetota</taxon>
        <taxon>Actinomycetes</taxon>
        <taxon>Micromonosporales</taxon>
        <taxon>Micromonosporaceae</taxon>
        <taxon>Actinocatenispora</taxon>
    </lineage>
</organism>
<protein>
    <recommendedName>
        <fullName evidence="8">Type II secretion system protein GspF domain-containing protein</fullName>
    </recommendedName>
</protein>
<reference evidence="9" key="1">
    <citation type="submission" date="2020-08" db="EMBL/GenBank/DDBJ databases">
        <title>Whole genome shotgun sequence of Actinocatenispora sera NBRC 101916.</title>
        <authorList>
            <person name="Komaki H."/>
            <person name="Tamura T."/>
        </authorList>
    </citation>
    <scope>NUCLEOTIDE SEQUENCE</scope>
    <source>
        <strain evidence="9">NBRC 101916</strain>
    </source>
</reference>
<evidence type="ECO:0000256" key="6">
    <source>
        <dbReference type="SAM" id="MobiDB-lite"/>
    </source>
</evidence>
<sequence length="249" mass="24807">MTAGAGAPVVAAASLVGLAAIVALVGRRSGGSAGRLSRVAPRATPPDRRSRRRRPMVLVAPLAGLGVAVLVSGWVGVLAGLVVAIGVAFAVRRFESPAVARMRRRAAADLPFALDLLASALAAGAPTATAAGAVGAALAGPLGERLAQVGRALALGSTPTTAWLVVRDIPGGERLADAAVRSADSGAGLARVFGRVAADLRANERHEQEATVQRASVLLVLPLGLCFLPAFVVGGLVPVVASTLGAVLP</sequence>
<feature type="transmembrane region" description="Helical" evidence="7">
    <location>
        <begin position="6"/>
        <end position="26"/>
    </location>
</feature>
<dbReference type="KEGG" id="aser:Asera_05240"/>
<evidence type="ECO:0000256" key="2">
    <source>
        <dbReference type="ARBA" id="ARBA00022475"/>
    </source>
</evidence>
<comment type="subcellular location">
    <subcellularLocation>
        <location evidence="1">Cell membrane</location>
        <topology evidence="1">Multi-pass membrane protein</topology>
    </subcellularLocation>
</comment>
<evidence type="ECO:0000256" key="5">
    <source>
        <dbReference type="ARBA" id="ARBA00023136"/>
    </source>
</evidence>
<feature type="transmembrane region" description="Helical" evidence="7">
    <location>
        <begin position="215"/>
        <end position="241"/>
    </location>
</feature>
<keyword evidence="10" id="KW-1185">Reference proteome</keyword>
<dbReference type="PANTHER" id="PTHR35007">
    <property type="entry name" value="INTEGRAL MEMBRANE PROTEIN-RELATED"/>
    <property type="match status" value="1"/>
</dbReference>
<dbReference type="EMBL" id="AP023354">
    <property type="protein sequence ID" value="BCJ26416.1"/>
    <property type="molecule type" value="Genomic_DNA"/>
</dbReference>
<accession>A0A810KVS6</accession>
<name>A0A810KVS6_9ACTN</name>
<dbReference type="Pfam" id="PF00482">
    <property type="entry name" value="T2SSF"/>
    <property type="match status" value="1"/>
</dbReference>
<keyword evidence="4 7" id="KW-1133">Transmembrane helix</keyword>
<proteinExistence type="predicted"/>
<dbReference type="Proteomes" id="UP000680750">
    <property type="component" value="Chromosome"/>
</dbReference>
<evidence type="ECO:0000313" key="10">
    <source>
        <dbReference type="Proteomes" id="UP000680750"/>
    </source>
</evidence>
<evidence type="ECO:0000256" key="1">
    <source>
        <dbReference type="ARBA" id="ARBA00004651"/>
    </source>
</evidence>